<dbReference type="GO" id="GO:0016301">
    <property type="term" value="F:kinase activity"/>
    <property type="evidence" value="ECO:0007669"/>
    <property type="project" value="UniProtKB-KW"/>
</dbReference>
<keyword evidence="21 25" id="KW-0472">Membrane</keyword>
<dbReference type="InterPro" id="IPR003594">
    <property type="entry name" value="HATPase_dom"/>
</dbReference>
<evidence type="ECO:0000256" key="9">
    <source>
        <dbReference type="ARBA" id="ARBA00022490"/>
    </source>
</evidence>
<evidence type="ECO:0000256" key="14">
    <source>
        <dbReference type="ARBA" id="ARBA00022741"/>
    </source>
</evidence>
<dbReference type="InterPro" id="IPR003660">
    <property type="entry name" value="HAMP_dom"/>
</dbReference>
<dbReference type="Proteomes" id="UP000617979">
    <property type="component" value="Unassembled WGS sequence"/>
</dbReference>
<evidence type="ECO:0000256" key="22">
    <source>
        <dbReference type="ARBA" id="ARBA00024827"/>
    </source>
</evidence>
<dbReference type="PRINTS" id="PR00344">
    <property type="entry name" value="BCTRLSENSOR"/>
</dbReference>
<evidence type="ECO:0000256" key="3">
    <source>
        <dbReference type="ARBA" id="ARBA00004496"/>
    </source>
</evidence>
<keyword evidence="8" id="KW-0004">4Fe-4S</keyword>
<keyword evidence="16" id="KW-0067">ATP-binding</keyword>
<feature type="coiled-coil region" evidence="24">
    <location>
        <begin position="115"/>
        <end position="145"/>
    </location>
</feature>
<evidence type="ECO:0000256" key="2">
    <source>
        <dbReference type="ARBA" id="ARBA00001966"/>
    </source>
</evidence>
<feature type="domain" description="HAMP" evidence="27">
    <location>
        <begin position="78"/>
        <end position="130"/>
    </location>
</feature>
<protein>
    <recommendedName>
        <fullName evidence="6">Oxygen sensor histidine kinase NreB</fullName>
        <ecNumber evidence="5">2.7.13.3</ecNumber>
    </recommendedName>
    <alternativeName>
        <fullName evidence="23">Nitrogen regulation protein B</fullName>
    </alternativeName>
</protein>
<accession>A0ABQ1H2W3</accession>
<sequence length="366" mass="41756">MNRRFHSLRWKILIALILNSAFSVIVLLVTIGWISRIFGDFLSWDLFNGSLVLNPLVWIAALSGVVLSSLPFGFYVTQGLRRKIQTLSDGAVFWSNGKYDHRVNLPGDDEFAQIASQWNRMADRMESQIDTLQNLLQKNKELADRSRKLAVVEERQLLARELHDSVSQQLFAISMISAALARKAKREQLSIHPSLQNLNTMAVEAQTEMRALLLHLRPAGLEDRDLKPALEHLLQELSEKHSIRYRWQVDDLPPLGKGVEEHLFRIVQEGLSNVLRHSQASQVHLTLKTFTHSLLLSIEDNGVGFSDEKKRKSSYGLSHMEERAREMGGTFKILSVEGKGTRLEVIIPIKKEEKELAHPNPDRRRP</sequence>
<dbReference type="Pfam" id="PF07730">
    <property type="entry name" value="HisKA_3"/>
    <property type="match status" value="1"/>
</dbReference>
<evidence type="ECO:0000259" key="26">
    <source>
        <dbReference type="PROSITE" id="PS50109"/>
    </source>
</evidence>
<keyword evidence="20" id="KW-0411">Iron-sulfur</keyword>
<evidence type="ECO:0000256" key="24">
    <source>
        <dbReference type="SAM" id="Coils"/>
    </source>
</evidence>
<dbReference type="PANTHER" id="PTHR24421:SF37">
    <property type="entry name" value="SENSOR HISTIDINE KINASE NARS"/>
    <property type="match status" value="1"/>
</dbReference>
<keyword evidence="14" id="KW-0547">Nucleotide-binding</keyword>
<dbReference type="InterPro" id="IPR036890">
    <property type="entry name" value="HATPase_C_sf"/>
</dbReference>
<feature type="domain" description="Histidine kinase" evidence="26">
    <location>
        <begin position="157"/>
        <end position="351"/>
    </location>
</feature>
<dbReference type="EMBL" id="BMEX01000019">
    <property type="protein sequence ID" value="GGA55673.1"/>
    <property type="molecule type" value="Genomic_DNA"/>
</dbReference>
<keyword evidence="17 25" id="KW-1133">Transmembrane helix</keyword>
<dbReference type="SMART" id="SM00387">
    <property type="entry name" value="HATPase_c"/>
    <property type="match status" value="1"/>
</dbReference>
<comment type="subcellular location">
    <subcellularLocation>
        <location evidence="4">Cell membrane</location>
        <topology evidence="4">Multi-pass membrane protein</topology>
    </subcellularLocation>
    <subcellularLocation>
        <location evidence="3">Cytoplasm</location>
    </subcellularLocation>
</comment>
<evidence type="ECO:0000256" key="1">
    <source>
        <dbReference type="ARBA" id="ARBA00000085"/>
    </source>
</evidence>
<keyword evidence="29" id="KW-1185">Reference proteome</keyword>
<name>A0ABQ1H2W3_9BACL</name>
<dbReference type="PANTHER" id="PTHR24421">
    <property type="entry name" value="NITRATE/NITRITE SENSOR PROTEIN NARX-RELATED"/>
    <property type="match status" value="1"/>
</dbReference>
<evidence type="ECO:0000256" key="10">
    <source>
        <dbReference type="ARBA" id="ARBA00022553"/>
    </source>
</evidence>
<dbReference type="PROSITE" id="PS50885">
    <property type="entry name" value="HAMP"/>
    <property type="match status" value="1"/>
</dbReference>
<dbReference type="SUPFAM" id="SSF55874">
    <property type="entry name" value="ATPase domain of HSP90 chaperone/DNA topoisomerase II/histidine kinase"/>
    <property type="match status" value="1"/>
</dbReference>
<keyword evidence="13" id="KW-0479">Metal-binding</keyword>
<dbReference type="InterPro" id="IPR005467">
    <property type="entry name" value="His_kinase_dom"/>
</dbReference>
<evidence type="ECO:0000256" key="20">
    <source>
        <dbReference type="ARBA" id="ARBA00023014"/>
    </source>
</evidence>
<dbReference type="Gene3D" id="1.20.5.1930">
    <property type="match status" value="1"/>
</dbReference>
<evidence type="ECO:0000256" key="19">
    <source>
        <dbReference type="ARBA" id="ARBA00023012"/>
    </source>
</evidence>
<evidence type="ECO:0000256" key="7">
    <source>
        <dbReference type="ARBA" id="ARBA00022475"/>
    </source>
</evidence>
<evidence type="ECO:0000256" key="5">
    <source>
        <dbReference type="ARBA" id="ARBA00012438"/>
    </source>
</evidence>
<comment type="function">
    <text evidence="22">Member of the two-component regulatory system NreB/NreC involved in the control of dissimilatory nitrate/nitrite reduction in response to oxygen. NreB functions as a direct oxygen sensor histidine kinase which is autophosphorylated, in the absence of oxygen, probably at the conserved histidine residue, and transfers its phosphate group probably to a conserved aspartate residue of NreC. NreB/NreC activates the expression of the nitrate (narGHJI) and nitrite (nir) reductase operons, as well as the putative nitrate transporter gene narT.</text>
</comment>
<keyword evidence="19" id="KW-0902">Two-component regulatory system</keyword>
<evidence type="ECO:0000256" key="18">
    <source>
        <dbReference type="ARBA" id="ARBA00023004"/>
    </source>
</evidence>
<keyword evidence="24" id="KW-0175">Coiled coil</keyword>
<evidence type="ECO:0000256" key="16">
    <source>
        <dbReference type="ARBA" id="ARBA00022840"/>
    </source>
</evidence>
<evidence type="ECO:0000256" key="4">
    <source>
        <dbReference type="ARBA" id="ARBA00004651"/>
    </source>
</evidence>
<keyword evidence="15 28" id="KW-0418">Kinase</keyword>
<dbReference type="CDD" id="cd06225">
    <property type="entry name" value="HAMP"/>
    <property type="match status" value="1"/>
</dbReference>
<evidence type="ECO:0000256" key="13">
    <source>
        <dbReference type="ARBA" id="ARBA00022723"/>
    </source>
</evidence>
<keyword evidence="18" id="KW-0408">Iron</keyword>
<evidence type="ECO:0000256" key="6">
    <source>
        <dbReference type="ARBA" id="ARBA00017322"/>
    </source>
</evidence>
<evidence type="ECO:0000256" key="15">
    <source>
        <dbReference type="ARBA" id="ARBA00022777"/>
    </source>
</evidence>
<evidence type="ECO:0000313" key="28">
    <source>
        <dbReference type="EMBL" id="GGA55673.1"/>
    </source>
</evidence>
<comment type="cofactor">
    <cofactor evidence="2">
        <name>[4Fe-4S] cluster</name>
        <dbReference type="ChEBI" id="CHEBI:49883"/>
    </cofactor>
</comment>
<evidence type="ECO:0000256" key="17">
    <source>
        <dbReference type="ARBA" id="ARBA00022989"/>
    </source>
</evidence>
<dbReference type="InterPro" id="IPR011712">
    <property type="entry name" value="Sig_transdc_His_kin_sub3_dim/P"/>
</dbReference>
<evidence type="ECO:0000256" key="12">
    <source>
        <dbReference type="ARBA" id="ARBA00022692"/>
    </source>
</evidence>
<dbReference type="InterPro" id="IPR004358">
    <property type="entry name" value="Sig_transdc_His_kin-like_C"/>
</dbReference>
<evidence type="ECO:0000256" key="11">
    <source>
        <dbReference type="ARBA" id="ARBA00022679"/>
    </source>
</evidence>
<keyword evidence="10" id="KW-0597">Phosphoprotein</keyword>
<dbReference type="InterPro" id="IPR050482">
    <property type="entry name" value="Sensor_HK_TwoCompSys"/>
</dbReference>
<organism evidence="28 29">
    <name type="scientific">Kroppenstedtia guangzhouensis</name>
    <dbReference type="NCBI Taxonomy" id="1274356"/>
    <lineage>
        <taxon>Bacteria</taxon>
        <taxon>Bacillati</taxon>
        <taxon>Bacillota</taxon>
        <taxon>Bacilli</taxon>
        <taxon>Bacillales</taxon>
        <taxon>Thermoactinomycetaceae</taxon>
        <taxon>Kroppenstedtia</taxon>
    </lineage>
</organism>
<keyword evidence="9" id="KW-0963">Cytoplasm</keyword>
<evidence type="ECO:0000256" key="8">
    <source>
        <dbReference type="ARBA" id="ARBA00022485"/>
    </source>
</evidence>
<reference evidence="29" key="1">
    <citation type="journal article" date="2019" name="Int. J. Syst. Evol. Microbiol.">
        <title>The Global Catalogue of Microorganisms (GCM) 10K type strain sequencing project: providing services to taxonomists for standard genome sequencing and annotation.</title>
        <authorList>
            <consortium name="The Broad Institute Genomics Platform"/>
            <consortium name="The Broad Institute Genome Sequencing Center for Infectious Disease"/>
            <person name="Wu L."/>
            <person name="Ma J."/>
        </authorList>
    </citation>
    <scope>NUCLEOTIDE SEQUENCE [LARGE SCALE GENOMIC DNA]</scope>
    <source>
        <strain evidence="29">CGMCC 1.12404</strain>
    </source>
</reference>
<feature type="transmembrane region" description="Helical" evidence="25">
    <location>
        <begin position="12"/>
        <end position="35"/>
    </location>
</feature>
<dbReference type="Gene3D" id="3.30.565.10">
    <property type="entry name" value="Histidine kinase-like ATPase, C-terminal domain"/>
    <property type="match status" value="1"/>
</dbReference>
<comment type="caution">
    <text evidence="28">The sequence shown here is derived from an EMBL/GenBank/DDBJ whole genome shotgun (WGS) entry which is preliminary data.</text>
</comment>
<evidence type="ECO:0000259" key="27">
    <source>
        <dbReference type="PROSITE" id="PS50885"/>
    </source>
</evidence>
<evidence type="ECO:0000313" key="29">
    <source>
        <dbReference type="Proteomes" id="UP000617979"/>
    </source>
</evidence>
<keyword evidence="11" id="KW-0808">Transferase</keyword>
<dbReference type="Gene3D" id="6.10.340.10">
    <property type="match status" value="1"/>
</dbReference>
<dbReference type="EC" id="2.7.13.3" evidence="5"/>
<proteinExistence type="predicted"/>
<dbReference type="RefSeq" id="WP_188433434.1">
    <property type="nucleotide sequence ID" value="NZ_BMEX01000019.1"/>
</dbReference>
<gene>
    <name evidence="28" type="primary">liaS</name>
    <name evidence="28" type="ORF">GCM10007416_31110</name>
</gene>
<feature type="transmembrane region" description="Helical" evidence="25">
    <location>
        <begin position="55"/>
        <end position="76"/>
    </location>
</feature>
<keyword evidence="12 25" id="KW-0812">Transmembrane</keyword>
<evidence type="ECO:0000256" key="23">
    <source>
        <dbReference type="ARBA" id="ARBA00030800"/>
    </source>
</evidence>
<evidence type="ECO:0000256" key="21">
    <source>
        <dbReference type="ARBA" id="ARBA00023136"/>
    </source>
</evidence>
<evidence type="ECO:0000256" key="25">
    <source>
        <dbReference type="SAM" id="Phobius"/>
    </source>
</evidence>
<dbReference type="PROSITE" id="PS50109">
    <property type="entry name" value="HIS_KIN"/>
    <property type="match status" value="1"/>
</dbReference>
<keyword evidence="7" id="KW-1003">Cell membrane</keyword>
<dbReference type="CDD" id="cd16917">
    <property type="entry name" value="HATPase_UhpB-NarQ-NarX-like"/>
    <property type="match status" value="1"/>
</dbReference>
<dbReference type="Pfam" id="PF02518">
    <property type="entry name" value="HATPase_c"/>
    <property type="match status" value="1"/>
</dbReference>
<comment type="catalytic activity">
    <reaction evidence="1">
        <text>ATP + protein L-histidine = ADP + protein N-phospho-L-histidine.</text>
        <dbReference type="EC" id="2.7.13.3"/>
    </reaction>
</comment>